<keyword evidence="2" id="KW-1185">Reference proteome</keyword>
<protein>
    <submittedName>
        <fullName evidence="1">N-acetylglucosamine kinase-like BadF-type ATPase</fullName>
    </submittedName>
</protein>
<dbReference type="Proteomes" id="UP000638648">
    <property type="component" value="Unassembled WGS sequence"/>
</dbReference>
<organism evidence="1 2">
    <name type="scientific">Actinopolymorpha pittospori</name>
    <dbReference type="NCBI Taxonomy" id="648752"/>
    <lineage>
        <taxon>Bacteria</taxon>
        <taxon>Bacillati</taxon>
        <taxon>Actinomycetota</taxon>
        <taxon>Actinomycetes</taxon>
        <taxon>Propionibacteriales</taxon>
        <taxon>Actinopolymorphaceae</taxon>
        <taxon>Actinopolymorpha</taxon>
    </lineage>
</organism>
<dbReference type="PANTHER" id="PTHR43190:SF3">
    <property type="entry name" value="N-ACETYL-D-GLUCOSAMINE KINASE"/>
    <property type="match status" value="1"/>
</dbReference>
<reference evidence="1" key="1">
    <citation type="submission" date="2020-10" db="EMBL/GenBank/DDBJ databases">
        <title>Sequencing the genomes of 1000 actinobacteria strains.</title>
        <authorList>
            <person name="Klenk H.-P."/>
        </authorList>
    </citation>
    <scope>NUCLEOTIDE SEQUENCE</scope>
    <source>
        <strain evidence="1">DSM 45354</strain>
    </source>
</reference>
<dbReference type="AlphaFoldDB" id="A0A927RC61"/>
<dbReference type="Gene3D" id="3.30.420.40">
    <property type="match status" value="2"/>
</dbReference>
<dbReference type="CDD" id="cd24007">
    <property type="entry name" value="ASKHA_NBD_eukNAGK-like"/>
    <property type="match status" value="1"/>
</dbReference>
<dbReference type="EMBL" id="JADBEM010000001">
    <property type="protein sequence ID" value="MBE1606795.1"/>
    <property type="molecule type" value="Genomic_DNA"/>
</dbReference>
<keyword evidence="1" id="KW-0808">Transferase</keyword>
<accession>A0A927RC61</accession>
<comment type="caution">
    <text evidence="1">The sequence shown here is derived from an EMBL/GenBank/DDBJ whole genome shotgun (WGS) entry which is preliminary data.</text>
</comment>
<dbReference type="SUPFAM" id="SSF53067">
    <property type="entry name" value="Actin-like ATPase domain"/>
    <property type="match status" value="1"/>
</dbReference>
<gene>
    <name evidence="1" type="ORF">HEB94_003643</name>
</gene>
<sequence>MTTIRPARAAAREKAERARPVRLVVDGGQTMLRMGVLDEDGDTPRLREQVSVPGFQWTAGDDPVEQQCRRVVEAWDSLGRPAPVGVVALGLAGGASDPDSRRRLAPLVAERTAAERVLLTGDDVTTHLGVLGGAPGVVVAAGTGVACLAVTEAGELINVDGLGYLFGDAGGGFSLGLAGLRAALAGFEGRGPETALTARAERRVGRPLRDAVKRWYRSPSLVADVAGFAAEVAQAAGPPDDDPVARRLSLRAGEDLAVSVTAAVRKGFSGSRDGSVPVSWAGGVLGADVIFEAFSRGLTQLCPAAVLRDPIGDSLAGALRLAAGNAVPHLASVVVHTRPAGAGLGAGPGGSGGSSGSPAAS</sequence>
<proteinExistence type="predicted"/>
<dbReference type="RefSeq" id="WP_192750861.1">
    <property type="nucleotide sequence ID" value="NZ_BAABJL010000109.1"/>
</dbReference>
<dbReference type="PANTHER" id="PTHR43190">
    <property type="entry name" value="N-ACETYL-D-GLUCOSAMINE KINASE"/>
    <property type="match status" value="1"/>
</dbReference>
<keyword evidence="1" id="KW-0418">Kinase</keyword>
<dbReference type="InterPro" id="IPR052519">
    <property type="entry name" value="Euk-type_GlcNAc_Kinase"/>
</dbReference>
<evidence type="ECO:0000313" key="1">
    <source>
        <dbReference type="EMBL" id="MBE1606795.1"/>
    </source>
</evidence>
<dbReference type="InterPro" id="IPR043129">
    <property type="entry name" value="ATPase_NBD"/>
</dbReference>
<name>A0A927RC61_9ACTN</name>
<dbReference type="GO" id="GO:0016301">
    <property type="term" value="F:kinase activity"/>
    <property type="evidence" value="ECO:0007669"/>
    <property type="project" value="UniProtKB-KW"/>
</dbReference>
<evidence type="ECO:0000313" key="2">
    <source>
        <dbReference type="Proteomes" id="UP000638648"/>
    </source>
</evidence>